<dbReference type="PROSITE" id="PS50977">
    <property type="entry name" value="HTH_TETR_2"/>
    <property type="match status" value="1"/>
</dbReference>
<feature type="domain" description="HTH tetR-type" evidence="5">
    <location>
        <begin position="40"/>
        <end position="100"/>
    </location>
</feature>
<evidence type="ECO:0000256" key="4">
    <source>
        <dbReference type="SAM" id="MobiDB-lite"/>
    </source>
</evidence>
<dbReference type="PROSITE" id="PS01081">
    <property type="entry name" value="HTH_TETR_1"/>
    <property type="match status" value="1"/>
</dbReference>
<dbReference type="InterPro" id="IPR041347">
    <property type="entry name" value="MftR_C"/>
</dbReference>
<keyword evidence="1" id="KW-0805">Transcription regulation</keyword>
<accession>A0A6J6T7C8</accession>
<dbReference type="EMBL" id="CAEZYQ010000010">
    <property type="protein sequence ID" value="CAB4743056.1"/>
    <property type="molecule type" value="Genomic_DNA"/>
</dbReference>
<dbReference type="AlphaFoldDB" id="A0A6J6T7C8"/>
<evidence type="ECO:0000313" key="6">
    <source>
        <dbReference type="EMBL" id="CAB4743056.1"/>
    </source>
</evidence>
<dbReference type="SUPFAM" id="SSF46689">
    <property type="entry name" value="Homeodomain-like"/>
    <property type="match status" value="1"/>
</dbReference>
<dbReference type="PANTHER" id="PTHR30055">
    <property type="entry name" value="HTH-TYPE TRANSCRIPTIONAL REGULATOR RUTR"/>
    <property type="match status" value="1"/>
</dbReference>
<protein>
    <submittedName>
        <fullName evidence="6">Unannotated protein</fullName>
    </submittedName>
</protein>
<dbReference type="InterPro" id="IPR023772">
    <property type="entry name" value="DNA-bd_HTH_TetR-type_CS"/>
</dbReference>
<feature type="compositionally biased region" description="Basic and acidic residues" evidence="4">
    <location>
        <begin position="11"/>
        <end position="21"/>
    </location>
</feature>
<feature type="region of interest" description="Disordered" evidence="4">
    <location>
        <begin position="1"/>
        <end position="41"/>
    </location>
</feature>
<dbReference type="PANTHER" id="PTHR30055:SF238">
    <property type="entry name" value="MYCOFACTOCIN BIOSYNTHESIS TRANSCRIPTIONAL REGULATOR MFTR-RELATED"/>
    <property type="match status" value="1"/>
</dbReference>
<keyword evidence="3" id="KW-0804">Transcription</keyword>
<dbReference type="InterPro" id="IPR001647">
    <property type="entry name" value="HTH_TetR"/>
</dbReference>
<evidence type="ECO:0000256" key="1">
    <source>
        <dbReference type="ARBA" id="ARBA00023015"/>
    </source>
</evidence>
<evidence type="ECO:0000256" key="2">
    <source>
        <dbReference type="ARBA" id="ARBA00023125"/>
    </source>
</evidence>
<keyword evidence="2" id="KW-0238">DNA-binding</keyword>
<dbReference type="InterPro" id="IPR009057">
    <property type="entry name" value="Homeodomain-like_sf"/>
</dbReference>
<evidence type="ECO:0000256" key="3">
    <source>
        <dbReference type="ARBA" id="ARBA00023163"/>
    </source>
</evidence>
<dbReference type="Pfam" id="PF00440">
    <property type="entry name" value="TetR_N"/>
    <property type="match status" value="1"/>
</dbReference>
<dbReference type="PRINTS" id="PR00455">
    <property type="entry name" value="HTHTETR"/>
</dbReference>
<dbReference type="InterPro" id="IPR050109">
    <property type="entry name" value="HTH-type_TetR-like_transc_reg"/>
</dbReference>
<evidence type="ECO:0000259" key="5">
    <source>
        <dbReference type="PROSITE" id="PS50977"/>
    </source>
</evidence>
<reference evidence="6" key="1">
    <citation type="submission" date="2020-05" db="EMBL/GenBank/DDBJ databases">
        <authorList>
            <person name="Chiriac C."/>
            <person name="Salcher M."/>
            <person name="Ghai R."/>
            <person name="Kavagutti S V."/>
        </authorList>
    </citation>
    <scope>NUCLEOTIDE SEQUENCE</scope>
</reference>
<name>A0A6J6T7C8_9ZZZZ</name>
<proteinExistence type="predicted"/>
<sequence>MPSQQTGGDPADDRADARADDPVPGVDDPLALGRREQHKRSTRRALEDAALTLFARDGFDATTVEAIAERAEVSPRTFFRYFATKDEVLDMGWAARRERILALLLLAPDGLDDLAAAVWVLERMAIELEPERDRVRLRAVAAATSPALRGRSAEALTAWEAAVGLGLARRRGLERPDEAASVAAAVSLGLWGWAARHWIHPRSGVPLRELVRTAASHLPG</sequence>
<gene>
    <name evidence="6" type="ORF">UFOPK2761_01455</name>
</gene>
<dbReference type="GO" id="GO:0003700">
    <property type="term" value="F:DNA-binding transcription factor activity"/>
    <property type="evidence" value="ECO:0007669"/>
    <property type="project" value="TreeGrafter"/>
</dbReference>
<dbReference type="GO" id="GO:0000976">
    <property type="term" value="F:transcription cis-regulatory region binding"/>
    <property type="evidence" value="ECO:0007669"/>
    <property type="project" value="TreeGrafter"/>
</dbReference>
<dbReference type="Gene3D" id="1.10.357.10">
    <property type="entry name" value="Tetracycline Repressor, domain 2"/>
    <property type="match status" value="1"/>
</dbReference>
<dbReference type="Pfam" id="PF17754">
    <property type="entry name" value="TetR_C_14"/>
    <property type="match status" value="1"/>
</dbReference>
<organism evidence="6">
    <name type="scientific">freshwater metagenome</name>
    <dbReference type="NCBI Taxonomy" id="449393"/>
    <lineage>
        <taxon>unclassified sequences</taxon>
        <taxon>metagenomes</taxon>
        <taxon>ecological metagenomes</taxon>
    </lineage>
</organism>